<dbReference type="EMBL" id="KV875095">
    <property type="protein sequence ID" value="OIW32069.1"/>
    <property type="molecule type" value="Genomic_DNA"/>
</dbReference>
<dbReference type="InterPro" id="IPR052616">
    <property type="entry name" value="SYO1-like"/>
</dbReference>
<dbReference type="Pfam" id="PF25567">
    <property type="entry name" value="TPR_SYO1"/>
    <property type="match status" value="1"/>
</dbReference>
<reference evidence="4 5" key="1">
    <citation type="submission" date="2016-10" db="EMBL/GenBank/DDBJ databases">
        <title>Draft genome sequence of Coniochaeta ligniaria NRRL30616, a lignocellulolytic fungus for bioabatement of inhibitors in plant biomass hydrolysates.</title>
        <authorList>
            <consortium name="DOE Joint Genome Institute"/>
            <person name="Jimenez D.J."/>
            <person name="Hector R.E."/>
            <person name="Riley R."/>
            <person name="Sun H."/>
            <person name="Grigoriev I.V."/>
            <person name="Van Elsas J.D."/>
            <person name="Nichols N.N."/>
        </authorList>
    </citation>
    <scope>NUCLEOTIDE SEQUENCE [LARGE SCALE GENOMIC DNA]</scope>
    <source>
        <strain evidence="4 5">NRRL 30616</strain>
    </source>
</reference>
<dbReference type="FunCoup" id="A0A1J7IXP0">
    <property type="interactions" value="232"/>
</dbReference>
<dbReference type="PANTHER" id="PTHR13347:SF1">
    <property type="entry name" value="HEAT REPEAT-CONTAINING PROTEIN 3"/>
    <property type="match status" value="1"/>
</dbReference>
<dbReference type="SUPFAM" id="SSF48371">
    <property type="entry name" value="ARM repeat"/>
    <property type="match status" value="1"/>
</dbReference>
<dbReference type="InterPro" id="IPR057990">
    <property type="entry name" value="TPR_SYO1"/>
</dbReference>
<feature type="region of interest" description="Disordered" evidence="2">
    <location>
        <begin position="330"/>
        <end position="390"/>
    </location>
</feature>
<feature type="compositionally biased region" description="Basic residues" evidence="2">
    <location>
        <begin position="1"/>
        <end position="11"/>
    </location>
</feature>
<feature type="domain" description="SYO1-like TPR repeats" evidence="3">
    <location>
        <begin position="441"/>
        <end position="678"/>
    </location>
</feature>
<feature type="region of interest" description="Disordered" evidence="2">
    <location>
        <begin position="1"/>
        <end position="20"/>
    </location>
</feature>
<dbReference type="InterPro" id="IPR011989">
    <property type="entry name" value="ARM-like"/>
</dbReference>
<gene>
    <name evidence="4" type="ORF">CONLIGDRAFT_629761</name>
</gene>
<dbReference type="GO" id="GO:0051082">
    <property type="term" value="F:unfolded protein binding"/>
    <property type="evidence" value="ECO:0007669"/>
    <property type="project" value="TreeGrafter"/>
</dbReference>
<protein>
    <recommendedName>
        <fullName evidence="3">SYO1-like TPR repeats domain-containing protein</fullName>
    </recommendedName>
</protein>
<dbReference type="GO" id="GO:0042273">
    <property type="term" value="P:ribosomal large subunit biogenesis"/>
    <property type="evidence" value="ECO:0007669"/>
    <property type="project" value="TreeGrafter"/>
</dbReference>
<dbReference type="InParanoid" id="A0A1J7IXP0"/>
<dbReference type="OrthoDB" id="288703at2759"/>
<dbReference type="PANTHER" id="PTHR13347">
    <property type="entry name" value="HEAT REPEAT-CONTAINING PROTEIN 3"/>
    <property type="match status" value="1"/>
</dbReference>
<evidence type="ECO:0000313" key="4">
    <source>
        <dbReference type="EMBL" id="OIW32069.1"/>
    </source>
</evidence>
<keyword evidence="5" id="KW-1185">Reference proteome</keyword>
<dbReference type="CDD" id="cd13394">
    <property type="entry name" value="Syo1_like"/>
    <property type="match status" value="1"/>
</dbReference>
<accession>A0A1J7IXP0</accession>
<dbReference type="InterPro" id="IPR016024">
    <property type="entry name" value="ARM-type_fold"/>
</dbReference>
<dbReference type="AlphaFoldDB" id="A0A1J7IXP0"/>
<comment type="similarity">
    <text evidence="1">Belongs to the nuclear import and ribosome assembly adapter family.</text>
</comment>
<feature type="compositionally biased region" description="Basic residues" evidence="2">
    <location>
        <begin position="330"/>
        <end position="339"/>
    </location>
</feature>
<organism evidence="4 5">
    <name type="scientific">Coniochaeta ligniaria NRRL 30616</name>
    <dbReference type="NCBI Taxonomy" id="1408157"/>
    <lineage>
        <taxon>Eukaryota</taxon>
        <taxon>Fungi</taxon>
        <taxon>Dikarya</taxon>
        <taxon>Ascomycota</taxon>
        <taxon>Pezizomycotina</taxon>
        <taxon>Sordariomycetes</taxon>
        <taxon>Sordariomycetidae</taxon>
        <taxon>Coniochaetales</taxon>
        <taxon>Coniochaetaceae</taxon>
        <taxon>Coniochaeta</taxon>
    </lineage>
</organism>
<evidence type="ECO:0000259" key="3">
    <source>
        <dbReference type="Pfam" id="PF25567"/>
    </source>
</evidence>
<name>A0A1J7IXP0_9PEZI</name>
<sequence length="681" mass="75016">MGKSRQNRKKGARSDPIAKPVKPLSDPVLIALRESRILPVVKNLQSPDIKNRTAAAGAIANIVQDAKCRKLLLREQIVHIVLTETLTDSSIESRAAGWNILRVLVQEEESDFAVHLFRLDILTAIEYAGKAVVNALTSSETPFAKTPKAQQERVWETASCLVFLTGALAVARDEILQAVVANRTILRFLFFLVANTSTPADLLDEVLFSLMALSEENIEFGQALVDDQETHCYNQLLKLKDSGGSRAMLSCGVLHNVFFSLEWQDGSLGVDDASDAILVPSIVKVMEQSSLTQTPNGNHGAEPADVLQIAFEVLASIGADFQSALERLNKQQKKTKPRAKPVEEWDGFEDGEPMEEDEPEVPASEDEAADDEEVGEDDEESDDEMDQDELEEDMELVTGADDDVPEESSLEDLPTLKSLIQMAVPQCIKWTQIPLDSDEAVAVQSLAFSALNNIAWTVSCFDFSNQENMGIYRAWAPTAKKIWSKSVATVLESDTADLKLATVVTSIAWAVSRSLGGNTPLKGDEHRRFMVLYQASKGRGASDSKAEAEEEEDQDPFQGLGVKCIGVLGQLARDPAPVDRNREIGVFLLTVLSGLPATPAADAIEALNQFIDIYGDKNAACDKAVFWKDDFLRHLDEITRKVKVMAKGIDKRRFGELRERADEAIVNLRKFVTYKKKNAPK</sequence>
<evidence type="ECO:0000313" key="5">
    <source>
        <dbReference type="Proteomes" id="UP000182658"/>
    </source>
</evidence>
<feature type="compositionally biased region" description="Acidic residues" evidence="2">
    <location>
        <begin position="344"/>
        <end position="390"/>
    </location>
</feature>
<dbReference type="GO" id="GO:0006606">
    <property type="term" value="P:protein import into nucleus"/>
    <property type="evidence" value="ECO:0007669"/>
    <property type="project" value="TreeGrafter"/>
</dbReference>
<evidence type="ECO:0000256" key="1">
    <source>
        <dbReference type="ARBA" id="ARBA00049983"/>
    </source>
</evidence>
<evidence type="ECO:0000256" key="2">
    <source>
        <dbReference type="SAM" id="MobiDB-lite"/>
    </source>
</evidence>
<dbReference type="Gene3D" id="1.25.10.10">
    <property type="entry name" value="Leucine-rich Repeat Variant"/>
    <property type="match status" value="2"/>
</dbReference>
<dbReference type="STRING" id="1408157.A0A1J7IXP0"/>
<dbReference type="Proteomes" id="UP000182658">
    <property type="component" value="Unassembled WGS sequence"/>
</dbReference>
<proteinExistence type="inferred from homology"/>